<feature type="transmembrane region" description="Helical" evidence="4">
    <location>
        <begin position="276"/>
        <end position="295"/>
    </location>
</feature>
<reference evidence="7" key="1">
    <citation type="submission" date="2020-01" db="EMBL/GenBank/DDBJ databases">
        <title>Phosphoaccumulans saitamaens gen. nov., sp. nov., a polyphosphate accumulating bacterium isolated from surface river water.</title>
        <authorList>
            <person name="Watanabe K."/>
            <person name="Suda W."/>
        </authorList>
    </citation>
    <scope>NUCLEOTIDE SEQUENCE [LARGE SCALE GENOMIC DNA]</scope>
    <source>
        <strain evidence="7">ICHIAU1</strain>
    </source>
</reference>
<dbReference type="SMART" id="SM00387">
    <property type="entry name" value="HATPase_c"/>
    <property type="match status" value="1"/>
</dbReference>
<feature type="transmembrane region" description="Helical" evidence="4">
    <location>
        <begin position="342"/>
        <end position="362"/>
    </location>
</feature>
<dbReference type="Pfam" id="PF07696">
    <property type="entry name" value="7TMR-DISMED2"/>
    <property type="match status" value="1"/>
</dbReference>
<evidence type="ECO:0000256" key="1">
    <source>
        <dbReference type="ARBA" id="ARBA00000085"/>
    </source>
</evidence>
<feature type="transmembrane region" description="Helical" evidence="4">
    <location>
        <begin position="252"/>
        <end position="270"/>
    </location>
</feature>
<evidence type="ECO:0000256" key="4">
    <source>
        <dbReference type="SAM" id="Phobius"/>
    </source>
</evidence>
<dbReference type="Gene3D" id="2.60.40.2380">
    <property type="match status" value="1"/>
</dbReference>
<dbReference type="Gene3D" id="3.30.565.10">
    <property type="entry name" value="Histidine kinase-like ATPase, C-terminal domain"/>
    <property type="match status" value="1"/>
</dbReference>
<feature type="domain" description="Histidine kinase" evidence="5">
    <location>
        <begin position="400"/>
        <end position="602"/>
    </location>
</feature>
<dbReference type="EC" id="2.7.13.3" evidence="2"/>
<dbReference type="InterPro" id="IPR003661">
    <property type="entry name" value="HisK_dim/P_dom"/>
</dbReference>
<evidence type="ECO:0000256" key="2">
    <source>
        <dbReference type="ARBA" id="ARBA00012438"/>
    </source>
</evidence>
<evidence type="ECO:0000259" key="5">
    <source>
        <dbReference type="PROSITE" id="PS50109"/>
    </source>
</evidence>
<dbReference type="RefSeq" id="WP_162050454.1">
    <property type="nucleotide sequence ID" value="NZ_AP022345.1"/>
</dbReference>
<accession>A0A7R6R0Z1</accession>
<dbReference type="PANTHER" id="PTHR43547:SF2">
    <property type="entry name" value="HYBRID SIGNAL TRANSDUCTION HISTIDINE KINASE C"/>
    <property type="match status" value="1"/>
</dbReference>
<keyword evidence="4" id="KW-0812">Transmembrane</keyword>
<dbReference type="OrthoDB" id="9812260at2"/>
<dbReference type="InterPro" id="IPR003594">
    <property type="entry name" value="HATPase_dom"/>
</dbReference>
<feature type="transmembrane region" description="Helical" evidence="4">
    <location>
        <begin position="220"/>
        <end position="240"/>
    </location>
</feature>
<protein>
    <recommendedName>
        <fullName evidence="2">histidine kinase</fullName>
        <ecNumber evidence="2">2.7.13.3</ecNumber>
    </recommendedName>
</protein>
<dbReference type="SUPFAM" id="SSF55874">
    <property type="entry name" value="ATPase domain of HSP90 chaperone/DNA topoisomerase II/histidine kinase"/>
    <property type="match status" value="1"/>
</dbReference>
<feature type="transmembrane region" description="Helical" evidence="4">
    <location>
        <begin position="154"/>
        <end position="175"/>
    </location>
</feature>
<evidence type="ECO:0000256" key="3">
    <source>
        <dbReference type="ARBA" id="ARBA00022553"/>
    </source>
</evidence>
<dbReference type="InterPro" id="IPR036890">
    <property type="entry name" value="HATPase_C_sf"/>
</dbReference>
<dbReference type="Proteomes" id="UP000463961">
    <property type="component" value="Chromosome"/>
</dbReference>
<keyword evidence="4" id="KW-1133">Transmembrane helix</keyword>
<proteinExistence type="predicted"/>
<organism evidence="6 7">
    <name type="scientific">Fluviibacter phosphoraccumulans</name>
    <dbReference type="NCBI Taxonomy" id="1751046"/>
    <lineage>
        <taxon>Bacteria</taxon>
        <taxon>Pseudomonadati</taxon>
        <taxon>Pseudomonadota</taxon>
        <taxon>Betaproteobacteria</taxon>
        <taxon>Rhodocyclales</taxon>
        <taxon>Fluviibacteraceae</taxon>
        <taxon>Fluviibacter</taxon>
    </lineage>
</organism>
<dbReference type="AlphaFoldDB" id="A0A7R6R0Z1"/>
<keyword evidence="7" id="KW-1185">Reference proteome</keyword>
<name>A0A7R6R0Z1_9RHOO</name>
<keyword evidence="3" id="KW-0597">Phosphoprotein</keyword>
<dbReference type="PROSITE" id="PS50109">
    <property type="entry name" value="HIS_KIN"/>
    <property type="match status" value="1"/>
</dbReference>
<dbReference type="PANTHER" id="PTHR43547">
    <property type="entry name" value="TWO-COMPONENT HISTIDINE KINASE"/>
    <property type="match status" value="1"/>
</dbReference>
<gene>
    <name evidence="6" type="ORF">ICHIAU1_10730</name>
</gene>
<evidence type="ECO:0000313" key="7">
    <source>
        <dbReference type="Proteomes" id="UP000463961"/>
    </source>
</evidence>
<dbReference type="InterPro" id="IPR011622">
    <property type="entry name" value="7TMR_DISM_rcpt_extracell_dom2"/>
</dbReference>
<sequence length="608" mass="67977">MLAGCVPHGGERQFVQSQAYHVGDEPLALKDLGWKAYAGDVSAGYGAEPLWIRLNVTPVPDLAADADIEITVSPNYLDQIDLYDLAFKKDRHQSVGERFPLSNNAQPALMYTFSVPNGAVPRIILLRVKTASARLVKLTALPLKEARQYNTEIISAHTIILVLFLVALCLACYMWMLKADSISTAFLMLQTVAFLYGAVMLGFSRLLFSHMISPEMQDMASRGLIVGYSFANFCFYYVLLLSLGLKKWVARTLQFLLSCIVVVLALYLFGQEWQAFQANSVLLNLWAFLFVPISIWGVRWRRFSDRPTIIGKKFLIGYAIAVFVANSLFTLSLVNVKTIPFFNVYGGLVNGILTSFIMVYFLHKRAQNFKAESTLALKQMRMAYENQKDISESRELFLGLLNHELKTPLSTILLASAERIPTKRMKLLSEQAARSMVEILKLSSESLPYIDHVVEPNFKTIDAKLLLEQVVGAQLNTQRFVLDLNSGCDVVADTTLLTIILNNLLENAIKYSPGGTFVVVSLARRDPSTVQISVSNEVSEAASKNVHRFFEKYFRSTESGRQEGLGLGLYLAKTLAELQRGALECEVVANRMCFTLNLFSAEAYDKHA</sequence>
<evidence type="ECO:0000313" key="6">
    <source>
        <dbReference type="EMBL" id="BBU68790.1"/>
    </source>
</evidence>
<dbReference type="EMBL" id="AP022345">
    <property type="protein sequence ID" value="BBU68790.1"/>
    <property type="molecule type" value="Genomic_DNA"/>
</dbReference>
<feature type="transmembrane region" description="Helical" evidence="4">
    <location>
        <begin position="315"/>
        <end position="336"/>
    </location>
</feature>
<dbReference type="CDD" id="cd00082">
    <property type="entry name" value="HisKA"/>
    <property type="match status" value="1"/>
</dbReference>
<feature type="transmembrane region" description="Helical" evidence="4">
    <location>
        <begin position="187"/>
        <end position="208"/>
    </location>
</feature>
<comment type="catalytic activity">
    <reaction evidence="1">
        <text>ATP + protein L-histidine = ADP + protein N-phospho-L-histidine.</text>
        <dbReference type="EC" id="2.7.13.3"/>
    </reaction>
</comment>
<dbReference type="GO" id="GO:0000155">
    <property type="term" value="F:phosphorelay sensor kinase activity"/>
    <property type="evidence" value="ECO:0007669"/>
    <property type="project" value="InterPro"/>
</dbReference>
<keyword evidence="4" id="KW-0472">Membrane</keyword>
<dbReference type="Pfam" id="PF02518">
    <property type="entry name" value="HATPase_c"/>
    <property type="match status" value="1"/>
</dbReference>
<dbReference type="InterPro" id="IPR005467">
    <property type="entry name" value="His_kinase_dom"/>
</dbReference>